<name>A0A644V100_9ZZZZ</name>
<proteinExistence type="predicted"/>
<sequence>MAHLDDLIIRIKAILDSGGFDQAAKKVKDVSDTANRASNDLAKMGNDGRSSFMQLNYGADNAMSNVNRNIQSVKSNSSGLWSSLKNGASTTWSNIKESGSSAWNSVKDSASSAWTNIKSGASSAASSISNNFSNISSTVSNAMEGMQGVNGLIAGGLGAIGLGAVSDIVVNTSAKAETNKILLKNMTQTKQGADTLFKTVDNATNKTLVSMQQVIPALNAFKAATAANEQQLNATAPGIAQFGSFVYAMTGSSQRAETAMFDLSKGIKGAYASLDQYGITEDALMRTGLWSGKTDDVEGYIAAVNQVTGSTDELMGTFTGLKATVGKIFSIAGKQLGQDVLPVLKNILEGFISFNDQTGGNLTRGILTFVGVLGILLSVGMGVSFVWPLLITGASVFGGVLSLVTGALGMNTASMTLSAIANGGATVSWNLLTTAMLANPVFWIAAIILGVAAAVLILKTQTDLLSSVSDRAGKSMQTLNNRLEMLKGQSKAAENHVESLKNKLDSLDKNSAEYKTVYKNYLEEKSKLYSIKQAIAEINGTKATYSVQIQKAELDSYNRTKVDPKKLETAQVTQYSSGDPQNIVNIQRAGGQLAYYNSLANKSTKTFNGLSNAQLKTFDGKRLGQYSQKMSEVADLETKINKDISEGKSPDWLDQAKLSQAKNELDKMAGINPWDDGDMRVKKREAMANNDMSLFSEGSILKQFENAGKWIQNGFNTLKKLILNRAADMTNGIPILGDFFENLKGNKGDIGDAILKTITEIDWAGLGSDVGGKLIEGIKGMIESMPIIGDIMKLLEGDGGNNSKMLTEDQKRIGDPNALPQLNWSDYINPNNWGNWLSRNNWSSWLNPNNWGNWLKTNSWSSWLSKNSWSSWISSIKWSSFITPVNLANFVSGVIGAGSDEIGAGGDIDTNSVSSSSVSTKSIVKTSKKSKKVIIAPVIKDAVISEKVDIDELISKITQKIYAEAEAKGLL</sequence>
<feature type="coiled-coil region" evidence="1">
    <location>
        <begin position="476"/>
        <end position="517"/>
    </location>
</feature>
<keyword evidence="2" id="KW-0812">Transmembrane</keyword>
<organism evidence="3">
    <name type="scientific">bioreactor metagenome</name>
    <dbReference type="NCBI Taxonomy" id="1076179"/>
    <lineage>
        <taxon>unclassified sequences</taxon>
        <taxon>metagenomes</taxon>
        <taxon>ecological metagenomes</taxon>
    </lineage>
</organism>
<dbReference type="Gene3D" id="1.20.120.20">
    <property type="entry name" value="Apolipoprotein"/>
    <property type="match status" value="1"/>
</dbReference>
<keyword evidence="2" id="KW-0472">Membrane</keyword>
<accession>A0A644V100</accession>
<evidence type="ECO:0000256" key="1">
    <source>
        <dbReference type="SAM" id="Coils"/>
    </source>
</evidence>
<comment type="caution">
    <text evidence="3">The sequence shown here is derived from an EMBL/GenBank/DDBJ whole genome shotgun (WGS) entry which is preliminary data.</text>
</comment>
<evidence type="ECO:0000256" key="2">
    <source>
        <dbReference type="SAM" id="Phobius"/>
    </source>
</evidence>
<dbReference type="AlphaFoldDB" id="A0A644V100"/>
<feature type="transmembrane region" description="Helical" evidence="2">
    <location>
        <begin position="397"/>
        <end position="421"/>
    </location>
</feature>
<evidence type="ECO:0000313" key="3">
    <source>
        <dbReference type="EMBL" id="MPL84562.1"/>
    </source>
</evidence>
<keyword evidence="1" id="KW-0175">Coiled coil</keyword>
<dbReference type="EMBL" id="VSSQ01000191">
    <property type="protein sequence ID" value="MPL84562.1"/>
    <property type="molecule type" value="Genomic_DNA"/>
</dbReference>
<keyword evidence="2" id="KW-1133">Transmembrane helix</keyword>
<reference evidence="3" key="1">
    <citation type="submission" date="2019-08" db="EMBL/GenBank/DDBJ databases">
        <authorList>
            <person name="Kucharzyk K."/>
            <person name="Murdoch R.W."/>
            <person name="Higgins S."/>
            <person name="Loffler F."/>
        </authorList>
    </citation>
    <scope>NUCLEOTIDE SEQUENCE</scope>
</reference>
<feature type="transmembrane region" description="Helical" evidence="2">
    <location>
        <begin position="366"/>
        <end position="390"/>
    </location>
</feature>
<gene>
    <name evidence="3" type="ORF">SDC9_30527</name>
</gene>
<protein>
    <recommendedName>
        <fullName evidence="4">Tape measure protein</fullName>
    </recommendedName>
</protein>
<feature type="transmembrane region" description="Helical" evidence="2">
    <location>
        <begin position="441"/>
        <end position="458"/>
    </location>
</feature>
<evidence type="ECO:0008006" key="4">
    <source>
        <dbReference type="Google" id="ProtNLM"/>
    </source>
</evidence>